<name>A0A426YXX0_ENSVE</name>
<evidence type="ECO:0000313" key="3">
    <source>
        <dbReference type="Proteomes" id="UP000287651"/>
    </source>
</evidence>
<keyword evidence="1" id="KW-0812">Transmembrane</keyword>
<keyword evidence="1" id="KW-1133">Transmembrane helix</keyword>
<accession>A0A426YXX0</accession>
<proteinExistence type="predicted"/>
<reference evidence="2 3" key="1">
    <citation type="journal article" date="2014" name="Agronomy (Basel)">
        <title>A Draft Genome Sequence for Ensete ventricosum, the Drought-Tolerant Tree Against Hunger.</title>
        <authorList>
            <person name="Harrison J."/>
            <person name="Moore K.A."/>
            <person name="Paszkiewicz K."/>
            <person name="Jones T."/>
            <person name="Grant M."/>
            <person name="Ambacheew D."/>
            <person name="Muzemil S."/>
            <person name="Studholme D.J."/>
        </authorList>
    </citation>
    <scope>NUCLEOTIDE SEQUENCE [LARGE SCALE GENOMIC DNA]</scope>
</reference>
<evidence type="ECO:0000256" key="1">
    <source>
        <dbReference type="SAM" id="Phobius"/>
    </source>
</evidence>
<dbReference type="EMBL" id="AMZH03009568">
    <property type="protein sequence ID" value="RRT56568.1"/>
    <property type="molecule type" value="Genomic_DNA"/>
</dbReference>
<gene>
    <name evidence="2" type="ORF">B296_00030896</name>
</gene>
<protein>
    <submittedName>
        <fullName evidence="2">Uncharacterized protein</fullName>
    </submittedName>
</protein>
<comment type="caution">
    <text evidence="2">The sequence shown here is derived from an EMBL/GenBank/DDBJ whole genome shotgun (WGS) entry which is preliminary data.</text>
</comment>
<dbReference type="Proteomes" id="UP000287651">
    <property type="component" value="Unassembled WGS sequence"/>
</dbReference>
<feature type="transmembrane region" description="Helical" evidence="1">
    <location>
        <begin position="12"/>
        <end position="32"/>
    </location>
</feature>
<keyword evidence="1" id="KW-0472">Membrane</keyword>
<evidence type="ECO:0000313" key="2">
    <source>
        <dbReference type="EMBL" id="RRT56568.1"/>
    </source>
</evidence>
<dbReference type="AlphaFoldDB" id="A0A426YXX0"/>
<sequence length="52" mass="5668">MEGNFGPVEQVLWPVSVFSGVIMCKVVILFLVGCKDPIVHLFLHAHVSSLSS</sequence>
<feature type="non-terminal residue" evidence="2">
    <location>
        <position position="52"/>
    </location>
</feature>
<organism evidence="2 3">
    <name type="scientific">Ensete ventricosum</name>
    <name type="common">Abyssinian banana</name>
    <name type="synonym">Musa ensete</name>
    <dbReference type="NCBI Taxonomy" id="4639"/>
    <lineage>
        <taxon>Eukaryota</taxon>
        <taxon>Viridiplantae</taxon>
        <taxon>Streptophyta</taxon>
        <taxon>Embryophyta</taxon>
        <taxon>Tracheophyta</taxon>
        <taxon>Spermatophyta</taxon>
        <taxon>Magnoliopsida</taxon>
        <taxon>Liliopsida</taxon>
        <taxon>Zingiberales</taxon>
        <taxon>Musaceae</taxon>
        <taxon>Ensete</taxon>
    </lineage>
</organism>